<organism evidence="1 2">
    <name type="scientific">Candidatus Uhrbacteria bacterium RIFOXYB2_FULL_57_15</name>
    <dbReference type="NCBI Taxonomy" id="1802422"/>
    <lineage>
        <taxon>Bacteria</taxon>
        <taxon>Candidatus Uhriibacteriota</taxon>
    </lineage>
</organism>
<evidence type="ECO:0000313" key="2">
    <source>
        <dbReference type="Proteomes" id="UP000176501"/>
    </source>
</evidence>
<sequence length="67" mass="7146">MDQRTALRILIESSALQPADREKMLAALPSLSDQDVVELGTALARQKKDDVAAAAKAVDAIDNLLAE</sequence>
<gene>
    <name evidence="1" type="ORF">A2304_04155</name>
</gene>
<dbReference type="AlphaFoldDB" id="A0A1F7W9I5"/>
<name>A0A1F7W9I5_9BACT</name>
<proteinExistence type="predicted"/>
<protein>
    <submittedName>
        <fullName evidence="1">Uncharacterized protein</fullName>
    </submittedName>
</protein>
<evidence type="ECO:0000313" key="1">
    <source>
        <dbReference type="EMBL" id="OGL99483.1"/>
    </source>
</evidence>
<dbReference type="Proteomes" id="UP000176501">
    <property type="component" value="Unassembled WGS sequence"/>
</dbReference>
<dbReference type="EMBL" id="MGFE01000003">
    <property type="protein sequence ID" value="OGL99483.1"/>
    <property type="molecule type" value="Genomic_DNA"/>
</dbReference>
<reference evidence="1 2" key="1">
    <citation type="journal article" date="2016" name="Nat. Commun.">
        <title>Thousands of microbial genomes shed light on interconnected biogeochemical processes in an aquifer system.</title>
        <authorList>
            <person name="Anantharaman K."/>
            <person name="Brown C.T."/>
            <person name="Hug L.A."/>
            <person name="Sharon I."/>
            <person name="Castelle C.J."/>
            <person name="Probst A.J."/>
            <person name="Thomas B.C."/>
            <person name="Singh A."/>
            <person name="Wilkins M.J."/>
            <person name="Karaoz U."/>
            <person name="Brodie E.L."/>
            <person name="Williams K.H."/>
            <person name="Hubbard S.S."/>
            <person name="Banfield J.F."/>
        </authorList>
    </citation>
    <scope>NUCLEOTIDE SEQUENCE [LARGE SCALE GENOMIC DNA]</scope>
</reference>
<comment type="caution">
    <text evidence="1">The sequence shown here is derived from an EMBL/GenBank/DDBJ whole genome shotgun (WGS) entry which is preliminary data.</text>
</comment>
<accession>A0A1F7W9I5</accession>